<evidence type="ECO:0000256" key="3">
    <source>
        <dbReference type="PIRSR" id="PIRSR004848-1"/>
    </source>
</evidence>
<feature type="modified residue" description="N6-(pyridoxal phosphate)lysine" evidence="2 3">
    <location>
        <position position="40"/>
    </location>
</feature>
<dbReference type="RefSeq" id="WP_340332643.1">
    <property type="nucleotide sequence ID" value="NZ_JAZHOF010000015.1"/>
</dbReference>
<dbReference type="NCBIfam" id="TIGR00044">
    <property type="entry name" value="YggS family pyridoxal phosphate-dependent enzyme"/>
    <property type="match status" value="1"/>
</dbReference>
<dbReference type="PIRSF" id="PIRSF004848">
    <property type="entry name" value="YBL036c_PLPDEIII"/>
    <property type="match status" value="1"/>
</dbReference>
<comment type="cofactor">
    <cofactor evidence="3">
        <name>pyridoxal 5'-phosphate</name>
        <dbReference type="ChEBI" id="CHEBI:597326"/>
    </cofactor>
</comment>
<name>A0AAW9S5C1_9HYPH</name>
<proteinExistence type="inferred from homology"/>
<dbReference type="FunFam" id="3.20.20.10:FF:000018">
    <property type="entry name" value="Pyridoxal phosphate homeostasis protein"/>
    <property type="match status" value="1"/>
</dbReference>
<keyword evidence="7" id="KW-1185">Reference proteome</keyword>
<dbReference type="PANTHER" id="PTHR10146">
    <property type="entry name" value="PROLINE SYNTHETASE CO-TRANSCRIBED BACTERIAL HOMOLOG PROTEIN"/>
    <property type="match status" value="1"/>
</dbReference>
<dbReference type="GO" id="GO:0030170">
    <property type="term" value="F:pyridoxal phosphate binding"/>
    <property type="evidence" value="ECO:0007669"/>
    <property type="project" value="UniProtKB-UniRule"/>
</dbReference>
<evidence type="ECO:0000313" key="7">
    <source>
        <dbReference type="Proteomes" id="UP001378188"/>
    </source>
</evidence>
<comment type="similarity">
    <text evidence="2 4">Belongs to the pyridoxal phosphate-binding protein YggS/PROSC family.</text>
</comment>
<evidence type="ECO:0000313" key="6">
    <source>
        <dbReference type="EMBL" id="MEJ8574946.1"/>
    </source>
</evidence>
<dbReference type="EMBL" id="JAZHOF010000015">
    <property type="protein sequence ID" value="MEJ8574946.1"/>
    <property type="molecule type" value="Genomic_DNA"/>
</dbReference>
<dbReference type="SUPFAM" id="SSF51419">
    <property type="entry name" value="PLP-binding barrel"/>
    <property type="match status" value="1"/>
</dbReference>
<dbReference type="PANTHER" id="PTHR10146:SF14">
    <property type="entry name" value="PYRIDOXAL PHOSPHATE HOMEOSTASIS PROTEIN"/>
    <property type="match status" value="1"/>
</dbReference>
<evidence type="ECO:0000259" key="5">
    <source>
        <dbReference type="Pfam" id="PF01168"/>
    </source>
</evidence>
<reference evidence="6 7" key="1">
    <citation type="submission" date="2024-02" db="EMBL/GenBank/DDBJ databases">
        <title>Genome analysis and characterization of Microbaculum marinisediminis sp. nov., isolated from marine sediment.</title>
        <authorList>
            <person name="Du Z.-J."/>
            <person name="Ye Y.-Q."/>
            <person name="Zhang Z.-R."/>
            <person name="Yuan S.-M."/>
            <person name="Zhang X.-Y."/>
        </authorList>
    </citation>
    <scope>NUCLEOTIDE SEQUENCE [LARGE SCALE GENOMIC DNA]</scope>
    <source>
        <strain evidence="6 7">SDUM1044001</strain>
    </source>
</reference>
<dbReference type="InterPro" id="IPR011078">
    <property type="entry name" value="PyrdxlP_homeostasis"/>
</dbReference>
<keyword evidence="1 2" id="KW-0663">Pyridoxal phosphate</keyword>
<comment type="caution">
    <text evidence="6">The sequence shown here is derived from an EMBL/GenBank/DDBJ whole genome shotgun (WGS) entry which is preliminary data.</text>
</comment>
<evidence type="ECO:0000256" key="4">
    <source>
        <dbReference type="RuleBase" id="RU004514"/>
    </source>
</evidence>
<dbReference type="Gene3D" id="3.20.20.10">
    <property type="entry name" value="Alanine racemase"/>
    <property type="match status" value="1"/>
</dbReference>
<dbReference type="HAMAP" id="MF_02087">
    <property type="entry name" value="PLP_homeostasis"/>
    <property type="match status" value="1"/>
</dbReference>
<dbReference type="Proteomes" id="UP001378188">
    <property type="component" value="Unassembled WGS sequence"/>
</dbReference>
<feature type="domain" description="Alanine racemase N-terminal" evidence="5">
    <location>
        <begin position="17"/>
        <end position="224"/>
    </location>
</feature>
<dbReference type="Pfam" id="PF01168">
    <property type="entry name" value="Ala_racemase_N"/>
    <property type="match status" value="1"/>
</dbReference>
<gene>
    <name evidence="6" type="ORF">V3328_25960</name>
</gene>
<comment type="function">
    <text evidence="2">Pyridoxal 5'-phosphate (PLP)-binding protein, which is involved in PLP homeostasis.</text>
</comment>
<sequence length="228" mass="24754">MTETETGAATRLEEVMSRIRAAEAEAGRPTGSVTLVAVGKTHGPDVVEPVIQAGQRTFGENRVQESQGKWPDLKQRYHDIELHLIGPLQTNKVKEAVALFDVIETVDRDKLARALAREMAEQGRRLRLLVQVNTGAEPQKAGVLPEETADFVARCRDEHGLEIEGLMCIPPLDEPPAPHFALLAKIGRELGLKTLSMGMSADYEIAIAHGATHVRVGSAIFGARDTPA</sequence>
<dbReference type="InterPro" id="IPR029066">
    <property type="entry name" value="PLP-binding_barrel"/>
</dbReference>
<dbReference type="InterPro" id="IPR001608">
    <property type="entry name" value="Ala_racemase_N"/>
</dbReference>
<evidence type="ECO:0000256" key="1">
    <source>
        <dbReference type="ARBA" id="ARBA00022898"/>
    </source>
</evidence>
<protein>
    <recommendedName>
        <fullName evidence="2">Pyridoxal phosphate homeostasis protein</fullName>
        <shortName evidence="2">PLP homeostasis protein</shortName>
    </recommendedName>
</protein>
<dbReference type="CDD" id="cd00635">
    <property type="entry name" value="PLPDE_III_YBL036c_like"/>
    <property type="match status" value="1"/>
</dbReference>
<evidence type="ECO:0000256" key="2">
    <source>
        <dbReference type="HAMAP-Rule" id="MF_02087"/>
    </source>
</evidence>
<organism evidence="6 7">
    <name type="scientific">Microbaculum marinum</name>
    <dbReference type="NCBI Taxonomy" id="1764581"/>
    <lineage>
        <taxon>Bacteria</taxon>
        <taxon>Pseudomonadati</taxon>
        <taxon>Pseudomonadota</taxon>
        <taxon>Alphaproteobacteria</taxon>
        <taxon>Hyphomicrobiales</taxon>
        <taxon>Tepidamorphaceae</taxon>
        <taxon>Microbaculum</taxon>
    </lineage>
</organism>
<dbReference type="AlphaFoldDB" id="A0AAW9S5C1"/>
<accession>A0AAW9S5C1</accession>